<evidence type="ECO:0000313" key="1">
    <source>
        <dbReference type="EnsemblMetazoa" id="Aqu2.1.39020_001"/>
    </source>
</evidence>
<name>A0A1X7VFD1_AMPQE</name>
<proteinExistence type="predicted"/>
<protein>
    <submittedName>
        <fullName evidence="1">Uncharacterized protein</fullName>
    </submittedName>
</protein>
<reference evidence="1" key="1">
    <citation type="submission" date="2017-05" db="UniProtKB">
        <authorList>
            <consortium name="EnsemblMetazoa"/>
        </authorList>
    </citation>
    <scope>IDENTIFICATION</scope>
</reference>
<sequence length="124" mass="14962">MDRSSKDIFNPSVIEDIYPTRPNNMEDVCLYEFVANYKFDIIGEIGEREYKLRSKPVLSNHRKFNPMQEAERDDFYYSLIFLFVPFRDETTLVMERETMEEVFRRHREASICGIKIILTNDRNY</sequence>
<dbReference type="AlphaFoldDB" id="A0A1X7VFD1"/>
<organism evidence="1">
    <name type="scientific">Amphimedon queenslandica</name>
    <name type="common">Sponge</name>
    <dbReference type="NCBI Taxonomy" id="400682"/>
    <lineage>
        <taxon>Eukaryota</taxon>
        <taxon>Metazoa</taxon>
        <taxon>Porifera</taxon>
        <taxon>Demospongiae</taxon>
        <taxon>Heteroscleromorpha</taxon>
        <taxon>Haplosclerida</taxon>
        <taxon>Niphatidae</taxon>
        <taxon>Amphimedon</taxon>
    </lineage>
</organism>
<accession>A0A1X7VFD1</accession>
<dbReference type="InParanoid" id="A0A1X7VFD1"/>
<dbReference type="EnsemblMetazoa" id="Aqu2.1.39020_001">
    <property type="protein sequence ID" value="Aqu2.1.39020_001"/>
    <property type="gene ID" value="Aqu2.1.39020"/>
</dbReference>